<dbReference type="SUPFAM" id="SSF48371">
    <property type="entry name" value="ARM repeat"/>
    <property type="match status" value="2"/>
</dbReference>
<dbReference type="GO" id="GO:0006406">
    <property type="term" value="P:mRNA export from nucleus"/>
    <property type="evidence" value="ECO:0007669"/>
    <property type="project" value="InterPro"/>
</dbReference>
<proteinExistence type="predicted"/>
<dbReference type="InterPro" id="IPR027159">
    <property type="entry name" value="CBP80"/>
</dbReference>
<reference evidence="4 5" key="1">
    <citation type="submission" date="2019-03" db="EMBL/GenBank/DDBJ databases">
        <title>Single cell metagenomics reveals metabolic interactions within the superorganism composed of flagellate Streblomastix strix and complex community of Bacteroidetes bacteria on its surface.</title>
        <authorList>
            <person name="Treitli S.C."/>
            <person name="Kolisko M."/>
            <person name="Husnik F."/>
            <person name="Keeling P."/>
            <person name="Hampl V."/>
        </authorList>
    </citation>
    <scope>NUCLEOTIDE SEQUENCE [LARGE SCALE GENOMIC DNA]</scope>
    <source>
        <strain evidence="4">ST1C</strain>
    </source>
</reference>
<dbReference type="GO" id="GO:0000339">
    <property type="term" value="F:RNA cap binding"/>
    <property type="evidence" value="ECO:0007669"/>
    <property type="project" value="InterPro"/>
</dbReference>
<dbReference type="GO" id="GO:0000184">
    <property type="term" value="P:nuclear-transcribed mRNA catabolic process, nonsense-mediated decay"/>
    <property type="evidence" value="ECO:0007669"/>
    <property type="project" value="TreeGrafter"/>
</dbReference>
<dbReference type="GO" id="GO:0003729">
    <property type="term" value="F:mRNA binding"/>
    <property type="evidence" value="ECO:0007669"/>
    <property type="project" value="TreeGrafter"/>
</dbReference>
<dbReference type="PANTHER" id="PTHR12412">
    <property type="entry name" value="CAP BINDING PROTEIN"/>
    <property type="match status" value="1"/>
</dbReference>
<evidence type="ECO:0000313" key="4">
    <source>
        <dbReference type="EMBL" id="KAA6397281.1"/>
    </source>
</evidence>
<evidence type="ECO:0000256" key="2">
    <source>
        <dbReference type="SAM" id="MobiDB-lite"/>
    </source>
</evidence>
<evidence type="ECO:0000259" key="3">
    <source>
        <dbReference type="Pfam" id="PF09088"/>
    </source>
</evidence>
<protein>
    <recommendedName>
        <fullName evidence="3">MIF4G-like type 1 domain-containing protein</fullName>
    </recommendedName>
</protein>
<comment type="caution">
    <text evidence="4">The sequence shown here is derived from an EMBL/GenBank/DDBJ whole genome shotgun (WGS) entry which is preliminary data.</text>
</comment>
<feature type="region of interest" description="Disordered" evidence="2">
    <location>
        <begin position="306"/>
        <end position="328"/>
    </location>
</feature>
<feature type="compositionally biased region" description="Polar residues" evidence="2">
    <location>
        <begin position="977"/>
        <end position="995"/>
    </location>
</feature>
<dbReference type="OrthoDB" id="10252707at2759"/>
<sequence>MSKIINLGKGDQKGHQASDRGQNSLNSIFSSLLKVGDDVDFMPQLIILGEKIAKDLENQEHGIAHEISLLTRLLTFKSRAFAHLVKFLSSKREQFVHVLIQVLASDLVDTLEKQQYLQFRNLIYFICELAEVYQLTPLSTILFLERLVSFGREFDASHGSFAETTKGNSIYTPATFFIIDIITSCLLQHFTLFVNKCYVQFERLMAALSEHFNPFIIENENIDQRGQQLVNLFESYSVFKTETPLDEGSLEQNERNKDREIKPLVQVIDDGTGPIPKQCVIRFDKGSCSYGICRFRLLTGKKKQFDEEKASKKEEKSQSKDQSEPTGLQFPAVNFIQSAAIQRKIIFPPPQTSFRLVMASLTQSPLPSEDEMLLHEIVETVAQSFTESPREAASQLRAIIHLVSSDSNVMTSLNNIEEANEDQDSIQASSSSSSEIPAQAEVFPPISSISFPRMAQKQVIAVIFDSILSTFLSPSCLLATSLSSESEDVQTSLGSQYISFQSSEKRMNPIIPRLTPLFCTALLLELSKTENKEIPSLFAQSLFIFSCNTRRSDTECASNILSWAAHFVSNLEFKFPYQMWEPVLNLNISNPRRRYVESFLTKCLELSYLEGMKKVVSEKLHCLIPSEQQCGSEQDLPNMLPQLKKMQLSEPTRVGEDEEDGIDGERIMFTYLPPEFSIPSSSLLDLQLTIRTARKVFVDLPLGLAQHFTLGWKSISHFSKITETQHSNIQALMDIRMQKRVFDRDNNIIDIGSIIAHYIPHVIALRTLYQLWVQPKRASIQNDENISSLPSPTNMMRQRYTYGIRQLMLMKLISIPSIIIWAFLPHWGFWDEGKRLAQLQEDNNAEAQSADSLVKQDKVDQEGNEDTIEQQGKRLRIESDVKKEVSEQNIPAIPLASLSAEYFSPFVWDIIRWALNSHARLLGIIRTDLRTARTKLGAAGIVEYKRMDKDGEEDDSEKGRSKDRKQGMPTIAITIKSTTKQLQQQDTEGSAQSAPITDPVAVQQQKLQQHAQRVANALNNELKQFTTNFALIYTQAAALLLYIDDMQEAKRIEMENEEEREADIESSIQKDNQSKFDPLKLRIAKRLLEERILAEVRALTRRYRPHLVQAQADVGRLIREQLNIWSHNQLPNKTEDKEAGEDEDDWGESRERIAQELGAVLSALDL</sequence>
<evidence type="ECO:0000313" key="5">
    <source>
        <dbReference type="Proteomes" id="UP000324800"/>
    </source>
</evidence>
<dbReference type="Pfam" id="PF09088">
    <property type="entry name" value="MIF4G_like"/>
    <property type="match status" value="1"/>
</dbReference>
<feature type="compositionally biased region" description="Basic and acidic residues" evidence="2">
    <location>
        <begin position="957"/>
        <end position="966"/>
    </location>
</feature>
<gene>
    <name evidence="4" type="ORF">EZS28_007193</name>
</gene>
<feature type="region of interest" description="Disordered" evidence="2">
    <location>
        <begin position="977"/>
        <end position="996"/>
    </location>
</feature>
<organism evidence="4 5">
    <name type="scientific">Streblomastix strix</name>
    <dbReference type="NCBI Taxonomy" id="222440"/>
    <lineage>
        <taxon>Eukaryota</taxon>
        <taxon>Metamonada</taxon>
        <taxon>Preaxostyla</taxon>
        <taxon>Oxymonadida</taxon>
        <taxon>Streblomastigidae</taxon>
        <taxon>Streblomastix</taxon>
    </lineage>
</organism>
<dbReference type="Gene3D" id="1.25.40.180">
    <property type="match status" value="2"/>
</dbReference>
<dbReference type="GO" id="GO:0005846">
    <property type="term" value="C:nuclear cap binding complex"/>
    <property type="evidence" value="ECO:0007669"/>
    <property type="project" value="InterPro"/>
</dbReference>
<dbReference type="GO" id="GO:0005634">
    <property type="term" value="C:nucleus"/>
    <property type="evidence" value="ECO:0007669"/>
    <property type="project" value="TreeGrafter"/>
</dbReference>
<dbReference type="PANTHER" id="PTHR12412:SF2">
    <property type="entry name" value="NUCLEAR CAP-BINDING PROTEIN SUBUNIT 1"/>
    <property type="match status" value="1"/>
</dbReference>
<evidence type="ECO:0000256" key="1">
    <source>
        <dbReference type="SAM" id="Coils"/>
    </source>
</evidence>
<dbReference type="Proteomes" id="UP000324800">
    <property type="component" value="Unassembled WGS sequence"/>
</dbReference>
<dbReference type="InterPro" id="IPR015172">
    <property type="entry name" value="MIF4G-like_typ-1"/>
</dbReference>
<feature type="region of interest" description="Disordered" evidence="2">
    <location>
        <begin position="1129"/>
        <end position="1149"/>
    </location>
</feature>
<feature type="domain" description="MIF4G-like type 1" evidence="3">
    <location>
        <begin position="512"/>
        <end position="615"/>
    </location>
</feature>
<dbReference type="InterPro" id="IPR016024">
    <property type="entry name" value="ARM-type_fold"/>
</dbReference>
<feature type="region of interest" description="Disordered" evidence="2">
    <location>
        <begin position="949"/>
        <end position="969"/>
    </location>
</feature>
<feature type="region of interest" description="Disordered" evidence="2">
    <location>
        <begin position="1"/>
        <end position="21"/>
    </location>
</feature>
<feature type="compositionally biased region" description="Basic and acidic residues" evidence="2">
    <location>
        <begin position="306"/>
        <end position="323"/>
    </location>
</feature>
<dbReference type="AlphaFoldDB" id="A0A5J4WQS5"/>
<accession>A0A5J4WQS5</accession>
<feature type="coiled-coil region" evidence="1">
    <location>
        <begin position="1000"/>
        <end position="1028"/>
    </location>
</feature>
<feature type="region of interest" description="Disordered" evidence="2">
    <location>
        <begin position="849"/>
        <end position="868"/>
    </location>
</feature>
<name>A0A5J4WQS5_9EUKA</name>
<dbReference type="EMBL" id="SNRW01001215">
    <property type="protein sequence ID" value="KAA6397281.1"/>
    <property type="molecule type" value="Genomic_DNA"/>
</dbReference>
<keyword evidence="1" id="KW-0175">Coiled coil</keyword>